<organism evidence="3">
    <name type="scientific">Selaginella moellendorffii</name>
    <name type="common">Spikemoss</name>
    <dbReference type="NCBI Taxonomy" id="88036"/>
    <lineage>
        <taxon>Eukaryota</taxon>
        <taxon>Viridiplantae</taxon>
        <taxon>Streptophyta</taxon>
        <taxon>Embryophyta</taxon>
        <taxon>Tracheophyta</taxon>
        <taxon>Lycopodiopsida</taxon>
        <taxon>Selaginellales</taxon>
        <taxon>Selaginellaceae</taxon>
        <taxon>Selaginella</taxon>
    </lineage>
</organism>
<dbReference type="EMBL" id="GL377594">
    <property type="protein sequence ID" value="EFJ22782.1"/>
    <property type="molecule type" value="Genomic_DNA"/>
</dbReference>
<proteinExistence type="predicted"/>
<feature type="region of interest" description="Disordered" evidence="1">
    <location>
        <begin position="381"/>
        <end position="402"/>
    </location>
</feature>
<dbReference type="Proteomes" id="UP000001514">
    <property type="component" value="Unassembled WGS sequence"/>
</dbReference>
<dbReference type="Gramene" id="EFJ22782">
    <property type="protein sequence ID" value="EFJ22782"/>
    <property type="gene ID" value="SELMODRAFT_415989"/>
</dbReference>
<protein>
    <submittedName>
        <fullName evidence="2">Uncharacterized protein</fullName>
    </submittedName>
</protein>
<keyword evidence="3" id="KW-1185">Reference proteome</keyword>
<sequence length="402" mass="45921">MPRSFEAVFARALEAVKAEHDDDLDWQAWNEREECVVGKGWSIAKLYRYLEIWKLGVSCVMRPGGKVITVERQHESFVAGYVKDRMKPGSIKLLTMKAYHAALNQLEPSNRKCFVNRPCPRFILDVGQCQTLPELLSYKDAYFHSPDSKVQIFLALKCYLKTRMRQMVAVMFERGHCASITARAISFGEEALHPVTVAWLEEQGIPLTGVGHGGVECDRPGIPCYEMRKSNIWTNTFKMPRSFEAVFALALEAVGRKAEWNNREECTVGKRWTVGKLNRYLEMEARGVVHASRGQGHLCGAESFVAGYVRDRFMSRRDGMEPLRRRTWGLLYIPFAHLAKLLAMEAFHADLYQLEPDEGKYLTNRPCSRFILDIGQCRRYPSSSPTRTPTSRAPAPRSRSSW</sequence>
<accession>D8RXQ8</accession>
<reference evidence="2 3" key="1">
    <citation type="journal article" date="2011" name="Science">
        <title>The Selaginella genome identifies genetic changes associated with the evolution of vascular plants.</title>
        <authorList>
            <person name="Banks J.A."/>
            <person name="Nishiyama T."/>
            <person name="Hasebe M."/>
            <person name="Bowman J.L."/>
            <person name="Gribskov M."/>
            <person name="dePamphilis C."/>
            <person name="Albert V.A."/>
            <person name="Aono N."/>
            <person name="Aoyama T."/>
            <person name="Ambrose B.A."/>
            <person name="Ashton N.W."/>
            <person name="Axtell M.J."/>
            <person name="Barker E."/>
            <person name="Barker M.S."/>
            <person name="Bennetzen J.L."/>
            <person name="Bonawitz N.D."/>
            <person name="Chapple C."/>
            <person name="Cheng C."/>
            <person name="Correa L.G."/>
            <person name="Dacre M."/>
            <person name="DeBarry J."/>
            <person name="Dreyer I."/>
            <person name="Elias M."/>
            <person name="Engstrom E.M."/>
            <person name="Estelle M."/>
            <person name="Feng L."/>
            <person name="Finet C."/>
            <person name="Floyd S.K."/>
            <person name="Frommer W.B."/>
            <person name="Fujita T."/>
            <person name="Gramzow L."/>
            <person name="Gutensohn M."/>
            <person name="Harholt J."/>
            <person name="Hattori M."/>
            <person name="Heyl A."/>
            <person name="Hirai T."/>
            <person name="Hiwatashi Y."/>
            <person name="Ishikawa M."/>
            <person name="Iwata M."/>
            <person name="Karol K.G."/>
            <person name="Koehler B."/>
            <person name="Kolukisaoglu U."/>
            <person name="Kubo M."/>
            <person name="Kurata T."/>
            <person name="Lalonde S."/>
            <person name="Li K."/>
            <person name="Li Y."/>
            <person name="Litt A."/>
            <person name="Lyons E."/>
            <person name="Manning G."/>
            <person name="Maruyama T."/>
            <person name="Michael T.P."/>
            <person name="Mikami K."/>
            <person name="Miyazaki S."/>
            <person name="Morinaga S."/>
            <person name="Murata T."/>
            <person name="Mueller-Roeber B."/>
            <person name="Nelson D.R."/>
            <person name="Obara M."/>
            <person name="Oguri Y."/>
            <person name="Olmstead R.G."/>
            <person name="Onodera N."/>
            <person name="Petersen B.L."/>
            <person name="Pils B."/>
            <person name="Prigge M."/>
            <person name="Rensing S.A."/>
            <person name="Riano-Pachon D.M."/>
            <person name="Roberts A.W."/>
            <person name="Sato Y."/>
            <person name="Scheller H.V."/>
            <person name="Schulz B."/>
            <person name="Schulz C."/>
            <person name="Shakirov E.V."/>
            <person name="Shibagaki N."/>
            <person name="Shinohara N."/>
            <person name="Shippen D.E."/>
            <person name="Soerensen I."/>
            <person name="Sotooka R."/>
            <person name="Sugimoto N."/>
            <person name="Sugita M."/>
            <person name="Sumikawa N."/>
            <person name="Tanurdzic M."/>
            <person name="Theissen G."/>
            <person name="Ulvskov P."/>
            <person name="Wakazuki S."/>
            <person name="Weng J.K."/>
            <person name="Willats W.W."/>
            <person name="Wipf D."/>
            <person name="Wolf P.G."/>
            <person name="Yang L."/>
            <person name="Zimmer A.D."/>
            <person name="Zhu Q."/>
            <person name="Mitros T."/>
            <person name="Hellsten U."/>
            <person name="Loque D."/>
            <person name="Otillar R."/>
            <person name="Salamov A."/>
            <person name="Schmutz J."/>
            <person name="Shapiro H."/>
            <person name="Lindquist E."/>
            <person name="Lucas S."/>
            <person name="Rokhsar D."/>
            <person name="Grigoriev I.V."/>
        </authorList>
    </citation>
    <scope>NUCLEOTIDE SEQUENCE [LARGE SCALE GENOMIC DNA]</scope>
</reference>
<dbReference type="KEGG" id="smo:SELMODRAFT_415989"/>
<dbReference type="InParanoid" id="D8RXQ8"/>
<dbReference type="AlphaFoldDB" id="D8RXQ8"/>
<dbReference type="eggNOG" id="ENOG502SZZI">
    <property type="taxonomic scope" value="Eukaryota"/>
</dbReference>
<evidence type="ECO:0000313" key="2">
    <source>
        <dbReference type="EMBL" id="EFJ22782.1"/>
    </source>
</evidence>
<dbReference type="HOGENOM" id="CLU_685862_0_0_1"/>
<evidence type="ECO:0000256" key="1">
    <source>
        <dbReference type="SAM" id="MobiDB-lite"/>
    </source>
</evidence>
<evidence type="ECO:0000313" key="3">
    <source>
        <dbReference type="Proteomes" id="UP000001514"/>
    </source>
</evidence>
<gene>
    <name evidence="2" type="ORF">SELMODRAFT_415989</name>
</gene>
<name>D8RXQ8_SELML</name>